<keyword evidence="1" id="KW-0472">Membrane</keyword>
<dbReference type="Proteomes" id="UP000327157">
    <property type="component" value="Chromosome 11"/>
</dbReference>
<keyword evidence="3" id="KW-1185">Reference proteome</keyword>
<keyword evidence="1" id="KW-1133">Transmembrane helix</keyword>
<feature type="transmembrane region" description="Helical" evidence="1">
    <location>
        <begin position="105"/>
        <end position="126"/>
    </location>
</feature>
<dbReference type="AlphaFoldDB" id="A0A5N5FST6"/>
<evidence type="ECO:0000313" key="2">
    <source>
        <dbReference type="EMBL" id="KAB2606093.1"/>
    </source>
</evidence>
<sequence>MSTTPLGFRISTELLLEYHENLREGHDLAYYNLETEQLNGTGIRPKDQTLTVDDSPNHIKDLLAFSTATSSSSSSISAAYEDDEDHKASKPHRLSSPPSIAPHKFIHVIPILILLCFLILFLFSHIPSKSDLAQFNGFTKLPRSAKHVETRFKGNLTILMNLMLLLCLLRLLRTLIPIITHSSKSRSKSNRLIFSTIVL</sequence>
<feature type="transmembrane region" description="Helical" evidence="1">
    <location>
        <begin position="158"/>
        <end position="179"/>
    </location>
</feature>
<dbReference type="PANTHER" id="PTHR35297">
    <property type="entry name" value="PROTEIN, PUTATIVE-RELATED"/>
    <property type="match status" value="1"/>
</dbReference>
<dbReference type="PANTHER" id="PTHR35297:SF2">
    <property type="entry name" value="PROTEIN, PUTATIVE-RELATED"/>
    <property type="match status" value="1"/>
</dbReference>
<keyword evidence="1" id="KW-0812">Transmembrane</keyword>
<reference evidence="3" key="2">
    <citation type="submission" date="2019-10" db="EMBL/GenBank/DDBJ databases">
        <title>A de novo genome assembly of a pear dwarfing rootstock.</title>
        <authorList>
            <person name="Wang F."/>
            <person name="Wang J."/>
            <person name="Li S."/>
            <person name="Zhang Y."/>
            <person name="Fang M."/>
            <person name="Ma L."/>
            <person name="Zhao Y."/>
            <person name="Jiang S."/>
        </authorList>
    </citation>
    <scope>NUCLEOTIDE SEQUENCE [LARGE SCALE GENOMIC DNA]</scope>
</reference>
<organism evidence="2 3">
    <name type="scientific">Pyrus ussuriensis x Pyrus communis</name>
    <dbReference type="NCBI Taxonomy" id="2448454"/>
    <lineage>
        <taxon>Eukaryota</taxon>
        <taxon>Viridiplantae</taxon>
        <taxon>Streptophyta</taxon>
        <taxon>Embryophyta</taxon>
        <taxon>Tracheophyta</taxon>
        <taxon>Spermatophyta</taxon>
        <taxon>Magnoliopsida</taxon>
        <taxon>eudicotyledons</taxon>
        <taxon>Gunneridae</taxon>
        <taxon>Pentapetalae</taxon>
        <taxon>rosids</taxon>
        <taxon>fabids</taxon>
        <taxon>Rosales</taxon>
        <taxon>Rosaceae</taxon>
        <taxon>Amygdaloideae</taxon>
        <taxon>Maleae</taxon>
        <taxon>Pyrus</taxon>
    </lineage>
</organism>
<reference evidence="2 3" key="1">
    <citation type="submission" date="2019-09" db="EMBL/GenBank/DDBJ databases">
        <authorList>
            <person name="Ou C."/>
        </authorList>
    </citation>
    <scope>NUCLEOTIDE SEQUENCE [LARGE SCALE GENOMIC DNA]</scope>
    <source>
        <strain evidence="2">S2</strain>
        <tissue evidence="2">Leaf</tissue>
    </source>
</reference>
<dbReference type="OrthoDB" id="783427at2759"/>
<dbReference type="EMBL" id="SMOL01000559">
    <property type="protein sequence ID" value="KAB2606093.1"/>
    <property type="molecule type" value="Genomic_DNA"/>
</dbReference>
<comment type="caution">
    <text evidence="2">The sequence shown here is derived from an EMBL/GenBank/DDBJ whole genome shotgun (WGS) entry which is preliminary data.</text>
</comment>
<protein>
    <submittedName>
        <fullName evidence="2">Uncharacterized protein</fullName>
    </submittedName>
</protein>
<accession>A0A5N5FST6</accession>
<gene>
    <name evidence="2" type="ORF">D8674_005810</name>
</gene>
<name>A0A5N5FST6_9ROSA</name>
<evidence type="ECO:0000313" key="3">
    <source>
        <dbReference type="Proteomes" id="UP000327157"/>
    </source>
</evidence>
<reference evidence="2 3" key="3">
    <citation type="submission" date="2019-11" db="EMBL/GenBank/DDBJ databases">
        <title>A de novo genome assembly of a pear dwarfing rootstock.</title>
        <authorList>
            <person name="Wang F."/>
            <person name="Wang J."/>
            <person name="Li S."/>
            <person name="Zhang Y."/>
            <person name="Fang M."/>
            <person name="Ma L."/>
            <person name="Zhao Y."/>
            <person name="Jiang S."/>
        </authorList>
    </citation>
    <scope>NUCLEOTIDE SEQUENCE [LARGE SCALE GENOMIC DNA]</scope>
    <source>
        <strain evidence="2">S2</strain>
        <tissue evidence="2">Leaf</tissue>
    </source>
</reference>
<evidence type="ECO:0000256" key="1">
    <source>
        <dbReference type="SAM" id="Phobius"/>
    </source>
</evidence>
<proteinExistence type="predicted"/>